<keyword evidence="5" id="KW-0804">Transcription</keyword>
<feature type="domain" description="HTH lysR-type" evidence="6">
    <location>
        <begin position="1"/>
        <end position="58"/>
    </location>
</feature>
<dbReference type="EMBL" id="JAADZU010000008">
    <property type="protein sequence ID" value="NDK88718.1"/>
    <property type="molecule type" value="Genomic_DNA"/>
</dbReference>
<protein>
    <submittedName>
        <fullName evidence="7">LysR family transcriptional regulator</fullName>
    </submittedName>
</protein>
<dbReference type="InterPro" id="IPR036390">
    <property type="entry name" value="WH_DNA-bd_sf"/>
</dbReference>
<evidence type="ECO:0000256" key="4">
    <source>
        <dbReference type="ARBA" id="ARBA00023159"/>
    </source>
</evidence>
<evidence type="ECO:0000256" key="2">
    <source>
        <dbReference type="ARBA" id="ARBA00023015"/>
    </source>
</evidence>
<dbReference type="Gene3D" id="1.10.10.10">
    <property type="entry name" value="Winged helix-like DNA-binding domain superfamily/Winged helix DNA-binding domain"/>
    <property type="match status" value="1"/>
</dbReference>
<dbReference type="InterPro" id="IPR000847">
    <property type="entry name" value="LysR_HTH_N"/>
</dbReference>
<dbReference type="Pfam" id="PF03466">
    <property type="entry name" value="LysR_substrate"/>
    <property type="match status" value="1"/>
</dbReference>
<dbReference type="Gene3D" id="3.40.190.290">
    <property type="match status" value="1"/>
</dbReference>
<evidence type="ECO:0000313" key="8">
    <source>
        <dbReference type="Proteomes" id="UP000466307"/>
    </source>
</evidence>
<dbReference type="InterPro" id="IPR005119">
    <property type="entry name" value="LysR_subst-bd"/>
</dbReference>
<comment type="similarity">
    <text evidence="1">Belongs to the LysR transcriptional regulatory family.</text>
</comment>
<evidence type="ECO:0000256" key="1">
    <source>
        <dbReference type="ARBA" id="ARBA00009437"/>
    </source>
</evidence>
<dbReference type="GO" id="GO:0003700">
    <property type="term" value="F:DNA-binding transcription factor activity"/>
    <property type="evidence" value="ECO:0007669"/>
    <property type="project" value="InterPro"/>
</dbReference>
<dbReference type="Proteomes" id="UP000466307">
    <property type="component" value="Unassembled WGS sequence"/>
</dbReference>
<dbReference type="Pfam" id="PF00126">
    <property type="entry name" value="HTH_1"/>
    <property type="match status" value="1"/>
</dbReference>
<dbReference type="AlphaFoldDB" id="A0A7K3LKJ0"/>
<dbReference type="PRINTS" id="PR00039">
    <property type="entry name" value="HTHLYSR"/>
</dbReference>
<dbReference type="PANTHER" id="PTHR30346:SF28">
    <property type="entry name" value="HTH-TYPE TRANSCRIPTIONAL REGULATOR CYNR"/>
    <property type="match status" value="1"/>
</dbReference>
<dbReference type="PROSITE" id="PS50931">
    <property type="entry name" value="HTH_LYSR"/>
    <property type="match status" value="1"/>
</dbReference>
<accession>A0A7K3LKJ0</accession>
<gene>
    <name evidence="7" type="ORF">GYA93_03835</name>
</gene>
<dbReference type="PANTHER" id="PTHR30346">
    <property type="entry name" value="TRANSCRIPTIONAL DUAL REGULATOR HCAR-RELATED"/>
    <property type="match status" value="1"/>
</dbReference>
<keyword evidence="4" id="KW-0010">Activator</keyword>
<dbReference type="InterPro" id="IPR036388">
    <property type="entry name" value="WH-like_DNA-bd_sf"/>
</dbReference>
<dbReference type="CDD" id="cd05466">
    <property type="entry name" value="PBP2_LTTR_substrate"/>
    <property type="match status" value="1"/>
</dbReference>
<dbReference type="GO" id="GO:0032993">
    <property type="term" value="C:protein-DNA complex"/>
    <property type="evidence" value="ECO:0007669"/>
    <property type="project" value="TreeGrafter"/>
</dbReference>
<name>A0A7K3LKJ0_9ACTN</name>
<dbReference type="SUPFAM" id="SSF46785">
    <property type="entry name" value="Winged helix' DNA-binding domain"/>
    <property type="match status" value="1"/>
</dbReference>
<dbReference type="RefSeq" id="WP_059035902.1">
    <property type="nucleotide sequence ID" value="NZ_JAADZU010000008.1"/>
</dbReference>
<reference evidence="7 8" key="1">
    <citation type="submission" date="2020-01" db="EMBL/GenBank/DDBJ databases">
        <title>Investigation of new actinobacteria for the biodesulphurisation of diesel fuel.</title>
        <authorList>
            <person name="Athi Narayanan S.M."/>
        </authorList>
    </citation>
    <scope>NUCLEOTIDE SEQUENCE [LARGE SCALE GENOMIC DNA]</scope>
    <source>
        <strain evidence="7 8">213E</strain>
    </source>
</reference>
<evidence type="ECO:0000256" key="3">
    <source>
        <dbReference type="ARBA" id="ARBA00023125"/>
    </source>
</evidence>
<comment type="caution">
    <text evidence="7">The sequence shown here is derived from an EMBL/GenBank/DDBJ whole genome shotgun (WGS) entry which is preliminary data.</text>
</comment>
<dbReference type="FunFam" id="1.10.10.10:FF:000001">
    <property type="entry name" value="LysR family transcriptional regulator"/>
    <property type="match status" value="1"/>
</dbReference>
<proteinExistence type="inferred from homology"/>
<keyword evidence="3" id="KW-0238">DNA-binding</keyword>
<keyword evidence="2" id="KW-0805">Transcription regulation</keyword>
<organism evidence="7 8">
    <name type="scientific">Gordonia desulfuricans</name>
    <dbReference type="NCBI Taxonomy" id="89051"/>
    <lineage>
        <taxon>Bacteria</taxon>
        <taxon>Bacillati</taxon>
        <taxon>Actinomycetota</taxon>
        <taxon>Actinomycetes</taxon>
        <taxon>Mycobacteriales</taxon>
        <taxon>Gordoniaceae</taxon>
        <taxon>Gordonia</taxon>
    </lineage>
</organism>
<evidence type="ECO:0000259" key="6">
    <source>
        <dbReference type="PROSITE" id="PS50931"/>
    </source>
</evidence>
<dbReference type="GO" id="GO:0003677">
    <property type="term" value="F:DNA binding"/>
    <property type="evidence" value="ECO:0007669"/>
    <property type="project" value="UniProtKB-KW"/>
</dbReference>
<evidence type="ECO:0000313" key="7">
    <source>
        <dbReference type="EMBL" id="NDK88718.1"/>
    </source>
</evidence>
<evidence type="ECO:0000256" key="5">
    <source>
        <dbReference type="ARBA" id="ARBA00023163"/>
    </source>
</evidence>
<keyword evidence="8" id="KW-1185">Reference proteome</keyword>
<sequence length="291" mass="30818">MELRQIEYFLAVVEHGGIGGASAALGVTQPTVSQALRALERELGVPLFHRIGRGMAPSSAGRALVGSSRQIMRDIAAVDDALSAEGGELTGRVDVLASPFVSGGVVTDLITTFRTENPSATVRLGELREESQAMTVLEEGRCEFVITHLPTVGDDLDVVVLGEQEFWLVYPPGTDLPPGPVGLADLPLIPMIIVPRGGSVAEEIASAIREAGVRFPLAVVSDHREERIPMVLAGIGGTLAERRVAEAVADRAVVRPVNPRFARTFALVFDPGTLSLAGQAFADIARRVTTD</sequence>
<dbReference type="SUPFAM" id="SSF53850">
    <property type="entry name" value="Periplasmic binding protein-like II"/>
    <property type="match status" value="1"/>
</dbReference>